<dbReference type="Pfam" id="PF13411">
    <property type="entry name" value="MerR_1"/>
    <property type="match status" value="1"/>
</dbReference>
<dbReference type="SUPFAM" id="SSF46955">
    <property type="entry name" value="Putative DNA-binding domain"/>
    <property type="match status" value="1"/>
</dbReference>
<evidence type="ECO:0000256" key="5">
    <source>
        <dbReference type="SAM" id="Coils"/>
    </source>
</evidence>
<evidence type="ECO:0000256" key="3">
    <source>
        <dbReference type="ARBA" id="ARBA00023125"/>
    </source>
</evidence>
<evidence type="ECO:0000256" key="4">
    <source>
        <dbReference type="ARBA" id="ARBA00023163"/>
    </source>
</evidence>
<proteinExistence type="predicted"/>
<keyword evidence="4" id="KW-0804">Transcription</keyword>
<dbReference type="GO" id="GO:0003700">
    <property type="term" value="F:DNA-binding transcription factor activity"/>
    <property type="evidence" value="ECO:0007669"/>
    <property type="project" value="InterPro"/>
</dbReference>
<accession>A0A7H9CF90</accession>
<dbReference type="Proteomes" id="UP000509414">
    <property type="component" value="Chromosome"/>
</dbReference>
<sequence length="143" mass="17180">MSYTIIDVERQTGISSRTLRFWASKGLFPFTELNEHGTRYFAQSDVEWAQWIECLRSLDMSIEDIRRYLYLFSQGKDTANERKRLLQRQQSKIEQHLKTLQNSLEKVKFKIELYEEMEALGEDIFDKNSKFYYKKLPKFKGKS</sequence>
<keyword evidence="1" id="KW-0678">Repressor</keyword>
<evidence type="ECO:0000256" key="2">
    <source>
        <dbReference type="ARBA" id="ARBA00023015"/>
    </source>
</evidence>
<protein>
    <submittedName>
        <fullName evidence="7">Transcriptional regulator, MerR family</fullName>
    </submittedName>
</protein>
<organism evidence="7 8">
    <name type="scientific">Candidatus Campylobacter infans</name>
    <dbReference type="NCBI Taxonomy" id="2561898"/>
    <lineage>
        <taxon>Bacteria</taxon>
        <taxon>Pseudomonadati</taxon>
        <taxon>Campylobacterota</taxon>
        <taxon>Epsilonproteobacteria</taxon>
        <taxon>Campylobacterales</taxon>
        <taxon>Campylobacteraceae</taxon>
        <taxon>Campylobacter</taxon>
    </lineage>
</organism>
<keyword evidence="5" id="KW-0175">Coiled coil</keyword>
<keyword evidence="8" id="KW-1185">Reference proteome</keyword>
<keyword evidence="3" id="KW-0238">DNA-binding</keyword>
<evidence type="ECO:0000259" key="6">
    <source>
        <dbReference type="PROSITE" id="PS50937"/>
    </source>
</evidence>
<keyword evidence="2" id="KW-0805">Transcription regulation</keyword>
<dbReference type="Gene3D" id="1.10.1660.10">
    <property type="match status" value="1"/>
</dbReference>
<feature type="coiled-coil region" evidence="5">
    <location>
        <begin position="83"/>
        <end position="117"/>
    </location>
</feature>
<reference evidence="7 8" key="1">
    <citation type="submission" date="2020-02" db="EMBL/GenBank/DDBJ databases">
        <title>Complete genome sequence of the novel Campylobacter species Candidatus Campylobacter infans.</title>
        <authorList>
            <person name="Duim B."/>
            <person name="Zomer A."/>
            <person name="van der Graaf L."/>
            <person name="Wagenaar J."/>
        </authorList>
    </citation>
    <scope>NUCLEOTIDE SEQUENCE [LARGE SCALE GENOMIC DNA]</scope>
    <source>
        <strain evidence="7 8">19S00001</strain>
    </source>
</reference>
<dbReference type="RefSeq" id="WP_179975319.1">
    <property type="nucleotide sequence ID" value="NZ_CP049075.1"/>
</dbReference>
<dbReference type="GO" id="GO:0003677">
    <property type="term" value="F:DNA binding"/>
    <property type="evidence" value="ECO:0007669"/>
    <property type="project" value="UniProtKB-KW"/>
</dbReference>
<evidence type="ECO:0000313" key="8">
    <source>
        <dbReference type="Proteomes" id="UP000509414"/>
    </source>
</evidence>
<dbReference type="AlphaFoldDB" id="A0A7H9CF90"/>
<feature type="domain" description="HTH merR-type" evidence="6">
    <location>
        <begin position="1"/>
        <end position="71"/>
    </location>
</feature>
<evidence type="ECO:0000313" key="7">
    <source>
        <dbReference type="EMBL" id="QLI04612.1"/>
    </source>
</evidence>
<dbReference type="KEGG" id="cinf:CINF_0059"/>
<gene>
    <name evidence="7" type="ORF">CINF_0059</name>
</gene>
<name>A0A7H9CF90_9BACT</name>
<dbReference type="EMBL" id="CP049075">
    <property type="protein sequence ID" value="QLI04612.1"/>
    <property type="molecule type" value="Genomic_DNA"/>
</dbReference>
<evidence type="ECO:0000256" key="1">
    <source>
        <dbReference type="ARBA" id="ARBA00022491"/>
    </source>
</evidence>
<dbReference type="InterPro" id="IPR047057">
    <property type="entry name" value="MerR_fam"/>
</dbReference>
<dbReference type="PANTHER" id="PTHR30204:SF69">
    <property type="entry name" value="MERR-FAMILY TRANSCRIPTIONAL REGULATOR"/>
    <property type="match status" value="1"/>
</dbReference>
<dbReference type="PROSITE" id="PS50937">
    <property type="entry name" value="HTH_MERR_2"/>
    <property type="match status" value="1"/>
</dbReference>
<dbReference type="SMART" id="SM00422">
    <property type="entry name" value="HTH_MERR"/>
    <property type="match status" value="1"/>
</dbReference>
<dbReference type="PANTHER" id="PTHR30204">
    <property type="entry name" value="REDOX-CYCLING DRUG-SENSING TRANSCRIPTIONAL ACTIVATOR SOXR"/>
    <property type="match status" value="1"/>
</dbReference>
<dbReference type="CDD" id="cd01109">
    <property type="entry name" value="HTH_YyaN"/>
    <property type="match status" value="1"/>
</dbReference>
<dbReference type="InterPro" id="IPR000551">
    <property type="entry name" value="MerR-type_HTH_dom"/>
</dbReference>
<dbReference type="InterPro" id="IPR009061">
    <property type="entry name" value="DNA-bd_dom_put_sf"/>
</dbReference>